<dbReference type="PANTHER" id="PTHR33527">
    <property type="entry name" value="OS07G0274300 PROTEIN"/>
    <property type="match status" value="1"/>
</dbReference>
<name>A0A8J5GK68_ZINOF</name>
<dbReference type="EMBL" id="JACMSC010000010">
    <property type="protein sequence ID" value="KAG6504952.1"/>
    <property type="molecule type" value="Genomic_DNA"/>
</dbReference>
<dbReference type="PANTHER" id="PTHR33527:SF21">
    <property type="entry name" value="OS10G0182800 PROTEIN"/>
    <property type="match status" value="1"/>
</dbReference>
<gene>
    <name evidence="1" type="ORF">ZIOFF_037300</name>
</gene>
<protein>
    <submittedName>
        <fullName evidence="1">Uncharacterized protein</fullName>
    </submittedName>
</protein>
<dbReference type="Proteomes" id="UP000734854">
    <property type="component" value="Unassembled WGS sequence"/>
</dbReference>
<proteinExistence type="predicted"/>
<organism evidence="1 2">
    <name type="scientific">Zingiber officinale</name>
    <name type="common">Ginger</name>
    <name type="synonym">Amomum zingiber</name>
    <dbReference type="NCBI Taxonomy" id="94328"/>
    <lineage>
        <taxon>Eukaryota</taxon>
        <taxon>Viridiplantae</taxon>
        <taxon>Streptophyta</taxon>
        <taxon>Embryophyta</taxon>
        <taxon>Tracheophyta</taxon>
        <taxon>Spermatophyta</taxon>
        <taxon>Magnoliopsida</taxon>
        <taxon>Liliopsida</taxon>
        <taxon>Zingiberales</taxon>
        <taxon>Zingiberaceae</taxon>
        <taxon>Zingiber</taxon>
    </lineage>
</organism>
<evidence type="ECO:0000313" key="1">
    <source>
        <dbReference type="EMBL" id="KAG6504952.1"/>
    </source>
</evidence>
<sequence>MTNSVYNMFLFHRIDRDIYDRLISHGTIPVVARNIVALLVWLDNIGVNVIPYLSNNFHDAVTFTRLTAEAESILYCLRHDSPLPESPLAIPVIASLTTRSLNLDFFNFHRHEAIERIVETLAIGRLFFDDALFATFRHYKEAMEDACRRNATPPPMPAELARPFMPISLTASVDERSLIVIFLSASPLTEREIVVYFQERWGNNCVERVAFEEMTSSSMHSCIMVVFKREGYVALVLHGRVEFRLVINRKQVLARRA</sequence>
<keyword evidence="2" id="KW-1185">Reference proteome</keyword>
<evidence type="ECO:0000313" key="2">
    <source>
        <dbReference type="Proteomes" id="UP000734854"/>
    </source>
</evidence>
<dbReference type="AlphaFoldDB" id="A0A8J5GK68"/>
<accession>A0A8J5GK68</accession>
<reference evidence="1 2" key="1">
    <citation type="submission" date="2020-08" db="EMBL/GenBank/DDBJ databases">
        <title>Plant Genome Project.</title>
        <authorList>
            <person name="Zhang R.-G."/>
        </authorList>
    </citation>
    <scope>NUCLEOTIDE SEQUENCE [LARGE SCALE GENOMIC DNA]</scope>
    <source>
        <tissue evidence="1">Rhizome</tissue>
    </source>
</reference>
<comment type="caution">
    <text evidence="1">The sequence shown here is derived from an EMBL/GenBank/DDBJ whole genome shotgun (WGS) entry which is preliminary data.</text>
</comment>